<accession>A0AAN2PJ10</accession>
<proteinExistence type="predicted"/>
<dbReference type="Proteomes" id="UP000182110">
    <property type="component" value="Unassembled WGS sequence"/>
</dbReference>
<gene>
    <name evidence="1" type="ORF">BN1180_03373</name>
</gene>
<comment type="caution">
    <text evidence="1">The sequence shown here is derived from an EMBL/GenBank/DDBJ whole genome shotgun (WGS) entry which is preliminary data.</text>
</comment>
<evidence type="ECO:0000313" key="1">
    <source>
        <dbReference type="EMBL" id="CEG33201.1"/>
    </source>
</evidence>
<dbReference type="EMBL" id="CCXW01000001">
    <property type="protein sequence ID" value="CEG33201.1"/>
    <property type="molecule type" value="Genomic_DNA"/>
</dbReference>
<sequence length="39" mass="4495">MEKQLPETLLEPEVIAEMYLKKPLPITGKSKLKNKSMTH</sequence>
<protein>
    <submittedName>
        <fullName evidence="1">Uncharacterized protein</fullName>
    </submittedName>
</protein>
<reference evidence="1 2" key="1">
    <citation type="journal article" date="2014" name="Genome Announc.">
        <title>Genome Sequence of Bacillus simplex Strain P558, Isolated from a Human Fecal Sample.</title>
        <authorList>
            <person name="Croce O."/>
            <person name="Hugon P."/>
            <person name="Lagier J.C."/>
            <person name="Bibi F."/>
            <person name="Robert C."/>
            <person name="Azhar E.I."/>
            <person name="Raoult D."/>
            <person name="Fournier P.E."/>
        </authorList>
    </citation>
    <scope>NUCLEOTIDE SEQUENCE [LARGE SCALE GENOMIC DNA]</scope>
    <source>
        <strain evidence="1 2">P558</strain>
    </source>
</reference>
<dbReference type="AlphaFoldDB" id="A0AAN2PJ10"/>
<name>A0AAN2PJ10_9BACI</name>
<organism evidence="1 2">
    <name type="scientific">Peribacillus simplex</name>
    <dbReference type="NCBI Taxonomy" id="1478"/>
    <lineage>
        <taxon>Bacteria</taxon>
        <taxon>Bacillati</taxon>
        <taxon>Bacillota</taxon>
        <taxon>Bacilli</taxon>
        <taxon>Bacillales</taxon>
        <taxon>Bacillaceae</taxon>
        <taxon>Peribacillus</taxon>
    </lineage>
</organism>
<evidence type="ECO:0000313" key="2">
    <source>
        <dbReference type="Proteomes" id="UP000182110"/>
    </source>
</evidence>
<keyword evidence="2" id="KW-1185">Reference proteome</keyword>